<comment type="subcellular location">
    <subcellularLocation>
        <location evidence="1 5 6">Nucleus</location>
    </subcellularLocation>
</comment>
<dbReference type="GO" id="GO:0005634">
    <property type="term" value="C:nucleus"/>
    <property type="evidence" value="ECO:0007669"/>
    <property type="project" value="UniProtKB-SubCell"/>
</dbReference>
<dbReference type="PANTHER" id="PTHR24329:SF543">
    <property type="entry name" value="FI01017P-RELATED"/>
    <property type="match status" value="1"/>
</dbReference>
<evidence type="ECO:0000313" key="9">
    <source>
        <dbReference type="Ensembl" id="ENSCCRP00020094835.1"/>
    </source>
</evidence>
<gene>
    <name evidence="9" type="primary">LOC109068946</name>
</gene>
<dbReference type="InterPro" id="IPR001356">
    <property type="entry name" value="HD"/>
</dbReference>
<protein>
    <submittedName>
        <fullName evidence="9">Suppressor of cytokine signaling 5b</fullName>
    </submittedName>
</protein>
<dbReference type="PROSITE" id="PS00027">
    <property type="entry name" value="HOMEOBOX_1"/>
    <property type="match status" value="1"/>
</dbReference>
<feature type="compositionally biased region" description="Low complexity" evidence="7">
    <location>
        <begin position="86"/>
        <end position="98"/>
    </location>
</feature>
<feature type="DNA-binding region" description="Homeobox" evidence="5">
    <location>
        <begin position="178"/>
        <end position="237"/>
    </location>
</feature>
<dbReference type="Pfam" id="PF00046">
    <property type="entry name" value="Homeodomain"/>
    <property type="match status" value="1"/>
</dbReference>
<accession>A0A8C2JGI9</accession>
<dbReference type="AlphaFoldDB" id="A0A8C2JGI9"/>
<reference evidence="9" key="1">
    <citation type="submission" date="2025-08" db="UniProtKB">
        <authorList>
            <consortium name="Ensembl"/>
        </authorList>
    </citation>
    <scope>IDENTIFICATION</scope>
</reference>
<keyword evidence="2 5" id="KW-0238">DNA-binding</keyword>
<dbReference type="Ensembl" id="ENSCCRT00020103637.1">
    <property type="protein sequence ID" value="ENSCCRP00020094835.1"/>
    <property type="gene ID" value="ENSCCRG00020043447.1"/>
</dbReference>
<evidence type="ECO:0000313" key="10">
    <source>
        <dbReference type="Proteomes" id="UP000694701"/>
    </source>
</evidence>
<dbReference type="Proteomes" id="UP000694701">
    <property type="component" value="Unplaced"/>
</dbReference>
<evidence type="ECO:0000256" key="5">
    <source>
        <dbReference type="PROSITE-ProRule" id="PRU00108"/>
    </source>
</evidence>
<dbReference type="InterPro" id="IPR009057">
    <property type="entry name" value="Homeodomain-like_sf"/>
</dbReference>
<evidence type="ECO:0000256" key="4">
    <source>
        <dbReference type="ARBA" id="ARBA00023242"/>
    </source>
</evidence>
<dbReference type="SMART" id="SM00389">
    <property type="entry name" value="HOX"/>
    <property type="match status" value="1"/>
</dbReference>
<evidence type="ECO:0000256" key="3">
    <source>
        <dbReference type="ARBA" id="ARBA00023155"/>
    </source>
</evidence>
<evidence type="ECO:0000259" key="8">
    <source>
        <dbReference type="PROSITE" id="PS50071"/>
    </source>
</evidence>
<dbReference type="GO" id="GO:0000977">
    <property type="term" value="F:RNA polymerase II transcription regulatory region sequence-specific DNA binding"/>
    <property type="evidence" value="ECO:0007669"/>
    <property type="project" value="TreeGrafter"/>
</dbReference>
<dbReference type="PROSITE" id="PS50071">
    <property type="entry name" value="HOMEOBOX_2"/>
    <property type="match status" value="1"/>
</dbReference>
<feature type="region of interest" description="Disordered" evidence="7">
    <location>
        <begin position="141"/>
        <end position="185"/>
    </location>
</feature>
<proteinExistence type="predicted"/>
<evidence type="ECO:0000256" key="2">
    <source>
        <dbReference type="ARBA" id="ARBA00023125"/>
    </source>
</evidence>
<organism evidence="9 10">
    <name type="scientific">Cyprinus carpio</name>
    <name type="common">Common carp</name>
    <dbReference type="NCBI Taxonomy" id="7962"/>
    <lineage>
        <taxon>Eukaryota</taxon>
        <taxon>Metazoa</taxon>
        <taxon>Chordata</taxon>
        <taxon>Craniata</taxon>
        <taxon>Vertebrata</taxon>
        <taxon>Euteleostomi</taxon>
        <taxon>Actinopterygii</taxon>
        <taxon>Neopterygii</taxon>
        <taxon>Teleostei</taxon>
        <taxon>Ostariophysi</taxon>
        <taxon>Cypriniformes</taxon>
        <taxon>Cyprinidae</taxon>
        <taxon>Cyprininae</taxon>
        <taxon>Cyprinus</taxon>
    </lineage>
</organism>
<keyword evidence="3 5" id="KW-0371">Homeobox</keyword>
<evidence type="ECO:0000256" key="6">
    <source>
        <dbReference type="RuleBase" id="RU000682"/>
    </source>
</evidence>
<feature type="region of interest" description="Disordered" evidence="7">
    <location>
        <begin position="283"/>
        <end position="304"/>
    </location>
</feature>
<feature type="region of interest" description="Disordered" evidence="7">
    <location>
        <begin position="82"/>
        <end position="101"/>
    </location>
</feature>
<sequence>MWDSSESNSFNSLQTKDGCEVIFTNKKRRCLHSMEKVCKMWGNLRSRCQALFHNDGSESHLGSQDVDCVHCVVDLGRGAHAEPYETRSSTPSRTLSPLPLVPGGRRGHNCVADIPQIVEISIDKESEDARRGPLVRRDSYSRHAPWGDVQNHPRKDSGTSESIRGGGGRVRPYPSPSRRRHRTTFSNEQLEQLELAFRQNHYPDIYYREELARATRLNEARIQVWFQNRRAKQRKQDRVSQKVLPVSMMPGRGPLFSSMCVSPSTMSRQYQCPHSLPHLPRFSPVLPSGGYPPQPCSGSASSSHTSRQPDVWYSHLRSIGPATTSVLSLASVSTLETTSHWN</sequence>
<evidence type="ECO:0000256" key="1">
    <source>
        <dbReference type="ARBA" id="ARBA00004123"/>
    </source>
</evidence>
<dbReference type="GO" id="GO:0000981">
    <property type="term" value="F:DNA-binding transcription factor activity, RNA polymerase II-specific"/>
    <property type="evidence" value="ECO:0007669"/>
    <property type="project" value="InterPro"/>
</dbReference>
<dbReference type="Gene3D" id="1.10.10.60">
    <property type="entry name" value="Homeodomain-like"/>
    <property type="match status" value="1"/>
</dbReference>
<dbReference type="PANTHER" id="PTHR24329">
    <property type="entry name" value="HOMEOBOX PROTEIN ARISTALESS"/>
    <property type="match status" value="1"/>
</dbReference>
<name>A0A8C2JGI9_CYPCA</name>
<dbReference type="CDD" id="cd00086">
    <property type="entry name" value="homeodomain"/>
    <property type="match status" value="1"/>
</dbReference>
<dbReference type="SUPFAM" id="SSF46689">
    <property type="entry name" value="Homeodomain-like"/>
    <property type="match status" value="1"/>
</dbReference>
<dbReference type="InterPro" id="IPR050649">
    <property type="entry name" value="Paired_Homeobox_TFs"/>
</dbReference>
<dbReference type="FunFam" id="1.10.10.60:FF:000679">
    <property type="entry name" value="Homeobox protein aristaless"/>
    <property type="match status" value="1"/>
</dbReference>
<evidence type="ECO:0000256" key="7">
    <source>
        <dbReference type="SAM" id="MobiDB-lite"/>
    </source>
</evidence>
<feature type="domain" description="Homeobox" evidence="8">
    <location>
        <begin position="176"/>
        <end position="236"/>
    </location>
</feature>
<dbReference type="InterPro" id="IPR017970">
    <property type="entry name" value="Homeobox_CS"/>
</dbReference>
<keyword evidence="4 5" id="KW-0539">Nucleus</keyword>